<dbReference type="Pfam" id="PF17835">
    <property type="entry name" value="NOG1_N"/>
    <property type="match status" value="1"/>
</dbReference>
<dbReference type="InterPro" id="IPR027417">
    <property type="entry name" value="P-loop_NTPase"/>
</dbReference>
<dbReference type="InterPro" id="IPR031167">
    <property type="entry name" value="G_OBG"/>
</dbReference>
<dbReference type="Gene3D" id="3.40.50.300">
    <property type="entry name" value="P-loop containing nucleotide triphosphate hydrolases"/>
    <property type="match status" value="1"/>
</dbReference>
<dbReference type="Pfam" id="PF06858">
    <property type="entry name" value="NOG1"/>
    <property type="match status" value="1"/>
</dbReference>
<dbReference type="SUPFAM" id="SSF52540">
    <property type="entry name" value="P-loop containing nucleoside triphosphate hydrolases"/>
    <property type="match status" value="1"/>
</dbReference>
<evidence type="ECO:0000259" key="3">
    <source>
        <dbReference type="PROSITE" id="PS51710"/>
    </source>
</evidence>
<accession>A3DN23</accession>
<reference evidence="5" key="1">
    <citation type="journal article" date="2009" name="BMC Genomics">
        <title>The complete genome sequence of Staphylothermus marinus reveals differences in sulfur metabolism among heterotrophic Crenarchaeota.</title>
        <authorList>
            <person name="Anderson I.J."/>
            <person name="Dharmarajan L."/>
            <person name="Rodriguez J."/>
            <person name="Hooper S."/>
            <person name="Porat I."/>
            <person name="Ulrich L.E."/>
            <person name="Elkins J.G."/>
            <person name="Mavromatis K."/>
            <person name="Sun H."/>
            <person name="Land M."/>
            <person name="Lapidus A."/>
            <person name="Lucas S."/>
            <person name="Barry K."/>
            <person name="Huber H."/>
            <person name="Zhulin I.B."/>
            <person name="Whitman W.B."/>
            <person name="Mukhopadhyay B."/>
            <person name="Woese C."/>
            <person name="Bristow J."/>
            <person name="Kyrpides N."/>
        </authorList>
    </citation>
    <scope>NUCLEOTIDE SEQUENCE [LARGE SCALE GENOMIC DNA]</scope>
    <source>
        <strain evidence="5">ATCC 43588 / DSM 3639 / JCM 9404 / F1</strain>
    </source>
</reference>
<dbReference type="PANTHER" id="PTHR45759">
    <property type="entry name" value="NUCLEOLAR GTP-BINDING PROTEIN 1"/>
    <property type="match status" value="1"/>
</dbReference>
<gene>
    <name evidence="4" type="ordered locus">Smar_0934</name>
</gene>
<dbReference type="HOGENOM" id="CLU_011784_0_0_2"/>
<dbReference type="InterPro" id="IPR005225">
    <property type="entry name" value="Small_GTP-bd"/>
</dbReference>
<reference evidence="4 5" key="2">
    <citation type="journal article" date="2009" name="Stand. Genomic Sci.">
        <title>Complete genome sequence of Staphylothermus marinus Stetter and Fiala 1986 type strain F1.</title>
        <authorList>
            <person name="Anderson I.J."/>
            <person name="Sun H."/>
            <person name="Lapidus A."/>
            <person name="Copeland A."/>
            <person name="Glavina Del Rio T."/>
            <person name="Tice H."/>
            <person name="Dalin E."/>
            <person name="Lucas S."/>
            <person name="Barry K."/>
            <person name="Land M."/>
            <person name="Richardson P."/>
            <person name="Huber H."/>
            <person name="Kyrpides N.C."/>
        </authorList>
    </citation>
    <scope>NUCLEOTIDE SEQUENCE [LARGE SCALE GENOMIC DNA]</scope>
    <source>
        <strain evidence="5">ATCC 43588 / DSM 3639 / JCM 9404 / F1</strain>
    </source>
</reference>
<keyword evidence="1" id="KW-0547">Nucleotide-binding</keyword>
<sequence length="354" mass="40663">MKNIVRKEMKPEKLKKYYIKTYSELYNLVNSRMKTASIPPPPKIKRKDKFLQLRNTLLVKLGIVYNIIDSELTKIIEALKTISLMHPFYKELFMAKTKKTPKDLVKRFTMLKHTATRIYNDAKQQIKTGLTGKEIVGAFKAGIGRLLSIYRRNNDLIIAIKESIIEISKLPDITGDLVVIIAGMPQVGKSTLLKKLTHAKPEISPFPFTTKTIIAGHITVEPYGKITLIDTPGLLDRPLDRKNPIEYKAVLALKHLADITIYLFDVNPQSYYTFEQQLSVYNDIKELLGDKEMIIAINKIDITPREYLEKQCIRIKEVTGKEPLLISAEKEYNLDKLKMILINKLMEKALHHES</sequence>
<protein>
    <submittedName>
        <fullName evidence="4">Small GTP-binding protein</fullName>
    </submittedName>
</protein>
<dbReference type="eggNOG" id="arCOG00352">
    <property type="taxonomic scope" value="Archaea"/>
</dbReference>
<dbReference type="EMBL" id="CP000575">
    <property type="protein sequence ID" value="ABN70033.1"/>
    <property type="molecule type" value="Genomic_DNA"/>
</dbReference>
<dbReference type="AlphaFoldDB" id="A3DN23"/>
<keyword evidence="5" id="KW-1185">Reference proteome</keyword>
<feature type="domain" description="OBG-type G" evidence="3">
    <location>
        <begin position="177"/>
        <end position="346"/>
    </location>
</feature>
<proteinExistence type="predicted"/>
<name>A3DN23_STAMF</name>
<evidence type="ECO:0000256" key="1">
    <source>
        <dbReference type="ARBA" id="ARBA00022741"/>
    </source>
</evidence>
<evidence type="ECO:0000313" key="5">
    <source>
        <dbReference type="Proteomes" id="UP000000254"/>
    </source>
</evidence>
<dbReference type="InterPro" id="IPR041623">
    <property type="entry name" value="NOG1_N"/>
</dbReference>
<dbReference type="PROSITE" id="PS51710">
    <property type="entry name" value="G_OBG"/>
    <property type="match status" value="1"/>
</dbReference>
<dbReference type="Proteomes" id="UP000000254">
    <property type="component" value="Chromosome"/>
</dbReference>
<dbReference type="GO" id="GO:0005525">
    <property type="term" value="F:GTP binding"/>
    <property type="evidence" value="ECO:0007669"/>
    <property type="project" value="UniProtKB-KW"/>
</dbReference>
<dbReference type="NCBIfam" id="TIGR00231">
    <property type="entry name" value="small_GTP"/>
    <property type="match status" value="1"/>
</dbReference>
<evidence type="ECO:0000313" key="4">
    <source>
        <dbReference type="EMBL" id="ABN70033.1"/>
    </source>
</evidence>
<organism evidence="4 5">
    <name type="scientific">Staphylothermus marinus (strain ATCC 43588 / DSM 3639 / JCM 9404 / F1)</name>
    <dbReference type="NCBI Taxonomy" id="399550"/>
    <lineage>
        <taxon>Archaea</taxon>
        <taxon>Thermoproteota</taxon>
        <taxon>Thermoprotei</taxon>
        <taxon>Desulfurococcales</taxon>
        <taxon>Desulfurococcaceae</taxon>
        <taxon>Staphylothermus</taxon>
    </lineage>
</organism>
<dbReference type="PRINTS" id="PR00326">
    <property type="entry name" value="GTP1OBG"/>
</dbReference>
<dbReference type="KEGG" id="smr:Smar_0934"/>
<keyword evidence="2" id="KW-0342">GTP-binding</keyword>
<dbReference type="InterPro" id="IPR010674">
    <property type="entry name" value="NOG1_Rossman_fold_dom"/>
</dbReference>
<evidence type="ECO:0000256" key="2">
    <source>
        <dbReference type="ARBA" id="ARBA00023134"/>
    </source>
</evidence>
<dbReference type="OrthoDB" id="147673at2157"/>
<dbReference type="STRING" id="399550.Smar_0934"/>
<dbReference type="Gene3D" id="1.20.120.1190">
    <property type="match status" value="1"/>
</dbReference>
<dbReference type="InterPro" id="IPR006073">
    <property type="entry name" value="GTP-bd"/>
</dbReference>